<comment type="caution">
    <text evidence="2">The sequence shown here is derived from an EMBL/GenBank/DDBJ whole genome shotgun (WGS) entry which is preliminary data.</text>
</comment>
<evidence type="ECO:0000313" key="2">
    <source>
        <dbReference type="EMBL" id="CAB4033375.1"/>
    </source>
</evidence>
<gene>
    <name evidence="2" type="ORF">PACLA_8A082863</name>
</gene>
<reference evidence="2" key="1">
    <citation type="submission" date="2020-04" db="EMBL/GenBank/DDBJ databases">
        <authorList>
            <person name="Alioto T."/>
            <person name="Alioto T."/>
            <person name="Gomez Garrido J."/>
        </authorList>
    </citation>
    <scope>NUCLEOTIDE SEQUENCE</scope>
    <source>
        <strain evidence="2">A484AB</strain>
    </source>
</reference>
<sequence>MLRTKLPDLSATPNLKRRTDAVCKKQLQLRQMLLNPKAFLQTYGKRFLADKKKAVKKKAVKCIQDTDRAWFGTQRGGQIRQTSRKPHNKLPTVYQYYQ</sequence>
<feature type="region of interest" description="Disordered" evidence="1">
    <location>
        <begin position="74"/>
        <end position="98"/>
    </location>
</feature>
<dbReference type="AlphaFoldDB" id="A0A6S7JLK3"/>
<accession>A0A6S7JLK3</accession>
<dbReference type="Proteomes" id="UP001152795">
    <property type="component" value="Unassembled WGS sequence"/>
</dbReference>
<evidence type="ECO:0000256" key="1">
    <source>
        <dbReference type="SAM" id="MobiDB-lite"/>
    </source>
</evidence>
<organism evidence="2 3">
    <name type="scientific">Paramuricea clavata</name>
    <name type="common">Red gorgonian</name>
    <name type="synonym">Violescent sea-whip</name>
    <dbReference type="NCBI Taxonomy" id="317549"/>
    <lineage>
        <taxon>Eukaryota</taxon>
        <taxon>Metazoa</taxon>
        <taxon>Cnidaria</taxon>
        <taxon>Anthozoa</taxon>
        <taxon>Octocorallia</taxon>
        <taxon>Malacalcyonacea</taxon>
        <taxon>Plexauridae</taxon>
        <taxon>Paramuricea</taxon>
    </lineage>
</organism>
<name>A0A6S7JLK3_PARCT</name>
<protein>
    <submittedName>
        <fullName evidence="2">Uncharacterized protein</fullName>
    </submittedName>
</protein>
<keyword evidence="3" id="KW-1185">Reference proteome</keyword>
<dbReference type="EMBL" id="CACRXK020019197">
    <property type="protein sequence ID" value="CAB4033375.1"/>
    <property type="molecule type" value="Genomic_DNA"/>
</dbReference>
<proteinExistence type="predicted"/>
<evidence type="ECO:0000313" key="3">
    <source>
        <dbReference type="Proteomes" id="UP001152795"/>
    </source>
</evidence>